<keyword evidence="3 6" id="KW-1133">Transmembrane helix</keyword>
<evidence type="ECO:0000256" key="3">
    <source>
        <dbReference type="ARBA" id="ARBA00022989"/>
    </source>
</evidence>
<comment type="caution">
    <text evidence="7">The sequence shown here is derived from an EMBL/GenBank/DDBJ whole genome shotgun (WGS) entry which is preliminary data.</text>
</comment>
<evidence type="ECO:0000256" key="1">
    <source>
        <dbReference type="ARBA" id="ARBA00022531"/>
    </source>
</evidence>
<keyword evidence="2 6" id="KW-0812">Transmembrane</keyword>
<dbReference type="InterPro" id="IPR009518">
    <property type="entry name" value="PSII_PsbX"/>
</dbReference>
<gene>
    <name evidence="7" type="ORF">PPROV_000884200</name>
</gene>
<evidence type="ECO:0000313" key="7">
    <source>
        <dbReference type="EMBL" id="GHP10109.1"/>
    </source>
</evidence>
<evidence type="ECO:0000256" key="5">
    <source>
        <dbReference type="ARBA" id="ARBA00023276"/>
    </source>
</evidence>
<evidence type="ECO:0000256" key="4">
    <source>
        <dbReference type="ARBA" id="ARBA00023136"/>
    </source>
</evidence>
<keyword evidence="4 6" id="KW-0472">Membrane</keyword>
<accession>A0A830HZ43</accession>
<dbReference type="EMBL" id="BNJQ01000027">
    <property type="protein sequence ID" value="GHP10109.1"/>
    <property type="molecule type" value="Genomic_DNA"/>
</dbReference>
<dbReference type="PANTHER" id="PTHR34455">
    <property type="entry name" value="OS07G0673550 PROTEIN"/>
    <property type="match status" value="1"/>
</dbReference>
<dbReference type="Pfam" id="PF06596">
    <property type="entry name" value="PsbX"/>
    <property type="match status" value="1"/>
</dbReference>
<proteinExistence type="predicted"/>
<name>A0A830HZ43_9CHLO</name>
<evidence type="ECO:0000256" key="2">
    <source>
        <dbReference type="ARBA" id="ARBA00022692"/>
    </source>
</evidence>
<dbReference type="GO" id="GO:0009523">
    <property type="term" value="C:photosystem II"/>
    <property type="evidence" value="ECO:0007669"/>
    <property type="project" value="UniProtKB-KW"/>
</dbReference>
<evidence type="ECO:0000313" key="8">
    <source>
        <dbReference type="Proteomes" id="UP000660262"/>
    </source>
</evidence>
<dbReference type="Gene3D" id="1.20.5.510">
    <property type="entry name" value="Single helix bin"/>
    <property type="match status" value="1"/>
</dbReference>
<sequence>MMLANAKTCAPRSAVRAMPKLSPARAVRSARCVRVTASAKPQMPQRVEKVAAGVTAAAGAMLASPLYAEAASLSPSLKNLIGSVIAGATVFGGIFGAVYFVSNFDPVSRK</sequence>
<dbReference type="GO" id="GO:0015979">
    <property type="term" value="P:photosynthesis"/>
    <property type="evidence" value="ECO:0007669"/>
    <property type="project" value="UniProtKB-KW"/>
</dbReference>
<reference evidence="7" key="1">
    <citation type="submission" date="2020-10" db="EMBL/GenBank/DDBJ databases">
        <title>Unveiling of a novel bifunctional photoreceptor, Dualchrome1, isolated from a cosmopolitan green alga.</title>
        <authorList>
            <person name="Suzuki S."/>
            <person name="Kawachi M."/>
        </authorList>
    </citation>
    <scope>NUCLEOTIDE SEQUENCE</scope>
    <source>
        <strain evidence="7">NIES 2893</strain>
    </source>
</reference>
<keyword evidence="8" id="KW-1185">Reference proteome</keyword>
<dbReference type="OrthoDB" id="539365at2759"/>
<keyword evidence="1" id="KW-0602">Photosynthesis</keyword>
<evidence type="ECO:0000256" key="6">
    <source>
        <dbReference type="SAM" id="Phobius"/>
    </source>
</evidence>
<protein>
    <submittedName>
        <fullName evidence="7">Uncharacterized protein</fullName>
    </submittedName>
</protein>
<dbReference type="PANTHER" id="PTHR34455:SF1">
    <property type="entry name" value="OS07G0673550 PROTEIN"/>
    <property type="match status" value="1"/>
</dbReference>
<keyword evidence="5" id="KW-0604">Photosystem II</keyword>
<feature type="transmembrane region" description="Helical" evidence="6">
    <location>
        <begin position="80"/>
        <end position="101"/>
    </location>
</feature>
<dbReference type="Proteomes" id="UP000660262">
    <property type="component" value="Unassembled WGS sequence"/>
</dbReference>
<feature type="transmembrane region" description="Helical" evidence="6">
    <location>
        <begin position="50"/>
        <end position="68"/>
    </location>
</feature>
<organism evidence="7 8">
    <name type="scientific">Pycnococcus provasolii</name>
    <dbReference type="NCBI Taxonomy" id="41880"/>
    <lineage>
        <taxon>Eukaryota</taxon>
        <taxon>Viridiplantae</taxon>
        <taxon>Chlorophyta</taxon>
        <taxon>Pseudoscourfieldiophyceae</taxon>
        <taxon>Pseudoscourfieldiales</taxon>
        <taxon>Pycnococcaceae</taxon>
        <taxon>Pycnococcus</taxon>
    </lineage>
</organism>
<dbReference type="AlphaFoldDB" id="A0A830HZ43"/>